<dbReference type="Proteomes" id="UP000050509">
    <property type="component" value="Unassembled WGS sequence"/>
</dbReference>
<gene>
    <name evidence="5" type="ORF">SE17_37325</name>
</gene>
<protein>
    <recommendedName>
        <fullName evidence="7">Glycosyltransferase 2-like domain-containing protein</fullName>
    </recommendedName>
</protein>
<sequence>MKLNTQNSAFNTQNSTGETPRVALIIPALEGTPDALLASVRRQTLAPAEVVVVRGVRPNGRARNQGVAESSAPILVFIDDDAVLGDEHAIANLVAPLLSDPTIGVTGASKLLPPDAPAFQRWVAREVPRIEHPVVAQPLETNPDPPAFYCEITTTCCAMRRAVFEQAGGFDETLVRGVDTEFFVRLRRLANEDGARYRFVLVPNTWTYHPAPATMRALLRKHFLYGLGHAQEVRRDPQRARGRQLRTPLHALAFLAFRTAIVLPNIFLPYSFAAPSWRPGFKPLKALTSYVGALGYV</sequence>
<dbReference type="PANTHER" id="PTHR43179:SF12">
    <property type="entry name" value="GALACTOFURANOSYLTRANSFERASE GLFT2"/>
    <property type="match status" value="1"/>
</dbReference>
<dbReference type="PANTHER" id="PTHR43179">
    <property type="entry name" value="RHAMNOSYLTRANSFERASE WBBL"/>
    <property type="match status" value="1"/>
</dbReference>
<name>A0A0P9DES9_9CHLR</name>
<feature type="non-terminal residue" evidence="5">
    <location>
        <position position="297"/>
    </location>
</feature>
<evidence type="ECO:0008006" key="7">
    <source>
        <dbReference type="Google" id="ProtNLM"/>
    </source>
</evidence>
<dbReference type="Pfam" id="PF13641">
    <property type="entry name" value="Glyco_tranf_2_3"/>
    <property type="match status" value="1"/>
</dbReference>
<organism evidence="5 6">
    <name type="scientific">Kouleothrix aurantiaca</name>
    <dbReference type="NCBI Taxonomy" id="186479"/>
    <lineage>
        <taxon>Bacteria</taxon>
        <taxon>Bacillati</taxon>
        <taxon>Chloroflexota</taxon>
        <taxon>Chloroflexia</taxon>
        <taxon>Chloroflexales</taxon>
        <taxon>Roseiflexineae</taxon>
        <taxon>Roseiflexaceae</taxon>
        <taxon>Kouleothrix</taxon>
    </lineage>
</organism>
<evidence type="ECO:0000256" key="2">
    <source>
        <dbReference type="ARBA" id="ARBA00006739"/>
    </source>
</evidence>
<dbReference type="AlphaFoldDB" id="A0A0P9DES9"/>
<dbReference type="InterPro" id="IPR029044">
    <property type="entry name" value="Nucleotide-diphossugar_trans"/>
</dbReference>
<evidence type="ECO:0000256" key="1">
    <source>
        <dbReference type="ARBA" id="ARBA00004776"/>
    </source>
</evidence>
<keyword evidence="4" id="KW-0808">Transferase</keyword>
<evidence type="ECO:0000313" key="5">
    <source>
        <dbReference type="EMBL" id="KPV48578.1"/>
    </source>
</evidence>
<comment type="caution">
    <text evidence="5">The sequence shown here is derived from an EMBL/GenBank/DDBJ whole genome shotgun (WGS) entry which is preliminary data.</text>
</comment>
<keyword evidence="3" id="KW-0328">Glycosyltransferase</keyword>
<evidence type="ECO:0000256" key="4">
    <source>
        <dbReference type="ARBA" id="ARBA00022679"/>
    </source>
</evidence>
<keyword evidence="6" id="KW-1185">Reference proteome</keyword>
<dbReference type="GO" id="GO:0016757">
    <property type="term" value="F:glycosyltransferase activity"/>
    <property type="evidence" value="ECO:0007669"/>
    <property type="project" value="UniProtKB-KW"/>
</dbReference>
<evidence type="ECO:0000313" key="6">
    <source>
        <dbReference type="Proteomes" id="UP000050509"/>
    </source>
</evidence>
<proteinExistence type="inferred from homology"/>
<reference evidence="5 6" key="1">
    <citation type="submission" date="2015-09" db="EMBL/GenBank/DDBJ databases">
        <title>Draft genome sequence of Kouleothrix aurantiaca JCM 19913.</title>
        <authorList>
            <person name="Hemp J."/>
        </authorList>
    </citation>
    <scope>NUCLEOTIDE SEQUENCE [LARGE SCALE GENOMIC DNA]</scope>
    <source>
        <strain evidence="5 6">COM-B</strain>
    </source>
</reference>
<accession>A0A0P9DES9</accession>
<comment type="similarity">
    <text evidence="2">Belongs to the glycosyltransferase 2 family.</text>
</comment>
<dbReference type="EMBL" id="LJCR01002547">
    <property type="protein sequence ID" value="KPV48578.1"/>
    <property type="molecule type" value="Genomic_DNA"/>
</dbReference>
<dbReference type="SUPFAM" id="SSF53448">
    <property type="entry name" value="Nucleotide-diphospho-sugar transferases"/>
    <property type="match status" value="1"/>
</dbReference>
<comment type="pathway">
    <text evidence="1">Cell wall biogenesis; cell wall polysaccharide biosynthesis.</text>
</comment>
<dbReference type="Gene3D" id="3.90.550.10">
    <property type="entry name" value="Spore Coat Polysaccharide Biosynthesis Protein SpsA, Chain A"/>
    <property type="match status" value="1"/>
</dbReference>
<evidence type="ECO:0000256" key="3">
    <source>
        <dbReference type="ARBA" id="ARBA00022676"/>
    </source>
</evidence>